<dbReference type="GO" id="GO:0009229">
    <property type="term" value="P:thiamine diphosphate biosynthetic process"/>
    <property type="evidence" value="ECO:0007669"/>
    <property type="project" value="UniProtKB-UniRule"/>
</dbReference>
<feature type="binding site" evidence="10">
    <location>
        <position position="102"/>
    </location>
    <ligand>
        <name>Mg(2+)</name>
        <dbReference type="ChEBI" id="CHEBI:18420"/>
    </ligand>
</feature>
<reference evidence="15" key="1">
    <citation type="submission" date="2017-01" db="EMBL/GenBank/DDBJ databases">
        <authorList>
            <person name="Mah S.A."/>
            <person name="Swanson W.J."/>
            <person name="Moy G.W."/>
            <person name="Vacquier V.D."/>
        </authorList>
    </citation>
    <scope>NUCLEOTIDE SEQUENCE [LARGE SCALE GENOMIC DNA]</scope>
    <source>
        <strain evidence="15">124861</strain>
    </source>
</reference>
<comment type="pathway">
    <text evidence="2 10 12">Cofactor biosynthesis; thiamine diphosphate biosynthesis; thiamine phosphate from 4-amino-2-methyl-5-diphosphomethylpyrimidine and 4-methyl-5-(2-phosphoethyl)-thiazole: step 1/1.</text>
</comment>
<comment type="catalytic activity">
    <reaction evidence="9 10 11">
        <text>2-[(2R,5Z)-2-carboxy-4-methylthiazol-5(2H)-ylidene]ethyl phosphate + 4-amino-2-methyl-5-(diphosphooxymethyl)pyrimidine + 2 H(+) = thiamine phosphate + CO2 + diphosphate</text>
        <dbReference type="Rhea" id="RHEA:47844"/>
        <dbReference type="ChEBI" id="CHEBI:15378"/>
        <dbReference type="ChEBI" id="CHEBI:16526"/>
        <dbReference type="ChEBI" id="CHEBI:33019"/>
        <dbReference type="ChEBI" id="CHEBI:37575"/>
        <dbReference type="ChEBI" id="CHEBI:57841"/>
        <dbReference type="ChEBI" id="CHEBI:62899"/>
        <dbReference type="EC" id="2.5.1.3"/>
    </reaction>
</comment>
<evidence type="ECO:0000256" key="1">
    <source>
        <dbReference type="ARBA" id="ARBA00003814"/>
    </source>
</evidence>
<gene>
    <name evidence="10" type="primary">thiE</name>
    <name evidence="14" type="ORF">BV912_00025</name>
</gene>
<dbReference type="CDD" id="cd00564">
    <property type="entry name" value="TMP_TenI"/>
    <property type="match status" value="1"/>
</dbReference>
<evidence type="ECO:0000256" key="7">
    <source>
        <dbReference type="ARBA" id="ARBA00047334"/>
    </source>
</evidence>
<evidence type="ECO:0000256" key="6">
    <source>
        <dbReference type="ARBA" id="ARBA00022977"/>
    </source>
</evidence>
<dbReference type="FunFam" id="3.20.20.70:FF:000096">
    <property type="entry name" value="Thiamine-phosphate synthase"/>
    <property type="match status" value="1"/>
</dbReference>
<evidence type="ECO:0000256" key="8">
    <source>
        <dbReference type="ARBA" id="ARBA00047851"/>
    </source>
</evidence>
<feature type="binding site" evidence="10">
    <location>
        <position position="82"/>
    </location>
    <ligand>
        <name>4-amino-2-methyl-5-(diphosphooxymethyl)pyrimidine</name>
        <dbReference type="ChEBI" id="CHEBI:57841"/>
    </ligand>
</feature>
<comment type="similarity">
    <text evidence="10 11">Belongs to the thiamine-phosphate synthase family.</text>
</comment>
<protein>
    <recommendedName>
        <fullName evidence="10">Thiamine-phosphate synthase</fullName>
        <shortName evidence="10">TP synthase</shortName>
        <shortName evidence="10">TPS</shortName>
        <ecNumber evidence="10">2.5.1.3</ecNumber>
    </recommendedName>
    <alternativeName>
        <fullName evidence="10">Thiamine-phosphate pyrophosphorylase</fullName>
        <shortName evidence="10">TMP pyrophosphorylase</shortName>
        <shortName evidence="10">TMP-PPase</shortName>
    </alternativeName>
</protein>
<keyword evidence="3 10" id="KW-0808">Transferase</keyword>
<dbReference type="InterPro" id="IPR034291">
    <property type="entry name" value="TMP_synthase"/>
</dbReference>
<feature type="binding site" evidence="10">
    <location>
        <position position="151"/>
    </location>
    <ligand>
        <name>4-amino-2-methyl-5-(diphosphooxymethyl)pyrimidine</name>
        <dbReference type="ChEBI" id="CHEBI:57841"/>
    </ligand>
</feature>
<dbReference type="HAMAP" id="MF_00097">
    <property type="entry name" value="TMP_synthase"/>
    <property type="match status" value="1"/>
</dbReference>
<sequence length="218" mass="23429">MANIRQALHLYLVAGTQDCNHLNGAPERNLLGVLEQALQHGITCYQLREKGKGSLHDRQHILRLAEACRDLCRQYHVPFFIDDDIQMALAVGADGVHIGQSDMPVAEAAELCGGKLMIGLSHNTLAEIEASRHNPALAYCAIGPIFATQSKEKPNPTVGIERIREIRRSGFERPLVAIGGITAETAAEIRQAGADGIAVISAITRAEDVGKAVQALLG</sequence>
<evidence type="ECO:0000256" key="2">
    <source>
        <dbReference type="ARBA" id="ARBA00005165"/>
    </source>
</evidence>
<evidence type="ECO:0000259" key="13">
    <source>
        <dbReference type="Pfam" id="PF02581"/>
    </source>
</evidence>
<dbReference type="InterPro" id="IPR036206">
    <property type="entry name" value="ThiamineP_synth_sf"/>
</dbReference>
<dbReference type="PANTHER" id="PTHR20857:SF15">
    <property type="entry name" value="THIAMINE-PHOSPHATE SYNTHASE"/>
    <property type="match status" value="1"/>
</dbReference>
<dbReference type="EMBL" id="MTAB01000001">
    <property type="protein sequence ID" value="OSI25303.1"/>
    <property type="molecule type" value="Genomic_DNA"/>
</dbReference>
<comment type="cofactor">
    <cofactor evidence="10">
        <name>Mg(2+)</name>
        <dbReference type="ChEBI" id="CHEBI:18420"/>
    </cofactor>
    <text evidence="10">Binds 1 Mg(2+) ion per subunit.</text>
</comment>
<evidence type="ECO:0000313" key="15">
    <source>
        <dbReference type="Proteomes" id="UP000193303"/>
    </source>
</evidence>
<evidence type="ECO:0000256" key="3">
    <source>
        <dbReference type="ARBA" id="ARBA00022679"/>
    </source>
</evidence>
<dbReference type="GO" id="GO:0004789">
    <property type="term" value="F:thiamine-phosphate diphosphorylase activity"/>
    <property type="evidence" value="ECO:0007669"/>
    <property type="project" value="UniProtKB-UniRule"/>
</dbReference>
<dbReference type="InterPro" id="IPR013785">
    <property type="entry name" value="Aldolase_TIM"/>
</dbReference>
<dbReference type="GO" id="GO:0009228">
    <property type="term" value="P:thiamine biosynthetic process"/>
    <property type="evidence" value="ECO:0007669"/>
    <property type="project" value="UniProtKB-KW"/>
</dbReference>
<evidence type="ECO:0000256" key="11">
    <source>
        <dbReference type="RuleBase" id="RU003826"/>
    </source>
</evidence>
<comment type="catalytic activity">
    <reaction evidence="8 10 11">
        <text>2-(2-carboxy-4-methylthiazol-5-yl)ethyl phosphate + 4-amino-2-methyl-5-(diphosphooxymethyl)pyrimidine + 2 H(+) = thiamine phosphate + CO2 + diphosphate</text>
        <dbReference type="Rhea" id="RHEA:47848"/>
        <dbReference type="ChEBI" id="CHEBI:15378"/>
        <dbReference type="ChEBI" id="CHEBI:16526"/>
        <dbReference type="ChEBI" id="CHEBI:33019"/>
        <dbReference type="ChEBI" id="CHEBI:37575"/>
        <dbReference type="ChEBI" id="CHEBI:57841"/>
        <dbReference type="ChEBI" id="CHEBI:62890"/>
        <dbReference type="EC" id="2.5.1.3"/>
    </reaction>
</comment>
<comment type="caution">
    <text evidence="14">The sequence shown here is derived from an EMBL/GenBank/DDBJ whole genome shotgun (WGS) entry which is preliminary data.</text>
</comment>
<accession>A0A1X3DLM6</accession>
<dbReference type="AlphaFoldDB" id="A0A1X3DLM6"/>
<feature type="binding site" evidence="10">
    <location>
        <begin position="148"/>
        <end position="150"/>
    </location>
    <ligand>
        <name>2-[(2R,5Z)-2-carboxy-4-methylthiazol-5(2H)-ylidene]ethyl phosphate</name>
        <dbReference type="ChEBI" id="CHEBI:62899"/>
    </ligand>
</feature>
<dbReference type="NCBIfam" id="TIGR00693">
    <property type="entry name" value="thiE"/>
    <property type="match status" value="1"/>
</dbReference>
<comment type="catalytic activity">
    <reaction evidence="7 10 11">
        <text>4-methyl-5-(2-phosphooxyethyl)-thiazole + 4-amino-2-methyl-5-(diphosphooxymethyl)pyrimidine + H(+) = thiamine phosphate + diphosphate</text>
        <dbReference type="Rhea" id="RHEA:22328"/>
        <dbReference type="ChEBI" id="CHEBI:15378"/>
        <dbReference type="ChEBI" id="CHEBI:33019"/>
        <dbReference type="ChEBI" id="CHEBI:37575"/>
        <dbReference type="ChEBI" id="CHEBI:57841"/>
        <dbReference type="ChEBI" id="CHEBI:58296"/>
        <dbReference type="EC" id="2.5.1.3"/>
    </reaction>
</comment>
<dbReference type="Pfam" id="PF02581">
    <property type="entry name" value="TMP-TENI"/>
    <property type="match status" value="1"/>
</dbReference>
<dbReference type="OrthoDB" id="9810880at2"/>
<evidence type="ECO:0000256" key="12">
    <source>
        <dbReference type="RuleBase" id="RU004253"/>
    </source>
</evidence>
<dbReference type="SUPFAM" id="SSF51391">
    <property type="entry name" value="Thiamin phosphate synthase"/>
    <property type="match status" value="1"/>
</dbReference>
<dbReference type="InterPro" id="IPR022998">
    <property type="entry name" value="ThiamineP_synth_TenI"/>
</dbReference>
<organism evidence="14 15">
    <name type="scientific">Neisseria dumasiana</name>
    <dbReference type="NCBI Taxonomy" id="1931275"/>
    <lineage>
        <taxon>Bacteria</taxon>
        <taxon>Pseudomonadati</taxon>
        <taxon>Pseudomonadota</taxon>
        <taxon>Betaproteobacteria</taxon>
        <taxon>Neisseriales</taxon>
        <taxon>Neisseriaceae</taxon>
        <taxon>Neisseria</taxon>
    </lineage>
</organism>
<feature type="binding site" evidence="10">
    <location>
        <position position="180"/>
    </location>
    <ligand>
        <name>2-[(2R,5Z)-2-carboxy-4-methylthiazol-5(2H)-ylidene]ethyl phosphate</name>
        <dbReference type="ChEBI" id="CHEBI:62899"/>
    </ligand>
</feature>
<evidence type="ECO:0000313" key="14">
    <source>
        <dbReference type="EMBL" id="OSI25303.1"/>
    </source>
</evidence>
<evidence type="ECO:0000256" key="4">
    <source>
        <dbReference type="ARBA" id="ARBA00022723"/>
    </source>
</evidence>
<feature type="binding site" evidence="10">
    <location>
        <position position="83"/>
    </location>
    <ligand>
        <name>Mg(2+)</name>
        <dbReference type="ChEBI" id="CHEBI:18420"/>
    </ligand>
</feature>
<dbReference type="Proteomes" id="UP000193303">
    <property type="component" value="Unassembled WGS sequence"/>
</dbReference>
<dbReference type="GO" id="GO:0000287">
    <property type="term" value="F:magnesium ion binding"/>
    <property type="evidence" value="ECO:0007669"/>
    <property type="project" value="UniProtKB-UniRule"/>
</dbReference>
<proteinExistence type="inferred from homology"/>
<keyword evidence="5 10" id="KW-0460">Magnesium</keyword>
<dbReference type="PANTHER" id="PTHR20857">
    <property type="entry name" value="THIAMINE-PHOSPHATE PYROPHOSPHORYLASE"/>
    <property type="match status" value="1"/>
</dbReference>
<dbReference type="UniPathway" id="UPA00060">
    <property type="reaction ID" value="UER00141"/>
</dbReference>
<keyword evidence="6 10" id="KW-0784">Thiamine biosynthesis</keyword>
<comment type="function">
    <text evidence="1 10">Condenses 4-methyl-5-(beta-hydroxyethyl)thiazole monophosphate (THZ-P) and 2-methyl-4-amino-5-hydroxymethyl pyrimidine pyrophosphate (HMP-PP) to form thiamine monophosphate (TMP).</text>
</comment>
<feature type="binding site" evidence="10">
    <location>
        <begin position="46"/>
        <end position="50"/>
    </location>
    <ligand>
        <name>4-amino-2-methyl-5-(diphosphooxymethyl)pyrimidine</name>
        <dbReference type="ChEBI" id="CHEBI:57841"/>
    </ligand>
</feature>
<dbReference type="RefSeq" id="WP_085357463.1">
    <property type="nucleotide sequence ID" value="NZ_MTAB01000001.1"/>
</dbReference>
<feature type="domain" description="Thiamine phosphate synthase/TenI" evidence="13">
    <location>
        <begin position="10"/>
        <end position="203"/>
    </location>
</feature>
<feature type="binding site" evidence="10">
    <location>
        <position position="121"/>
    </location>
    <ligand>
        <name>4-amino-2-methyl-5-(diphosphooxymethyl)pyrimidine</name>
        <dbReference type="ChEBI" id="CHEBI:57841"/>
    </ligand>
</feature>
<dbReference type="Gene3D" id="3.20.20.70">
    <property type="entry name" value="Aldolase class I"/>
    <property type="match status" value="1"/>
</dbReference>
<evidence type="ECO:0000256" key="10">
    <source>
        <dbReference type="HAMAP-Rule" id="MF_00097"/>
    </source>
</evidence>
<keyword evidence="4 10" id="KW-0479">Metal-binding</keyword>
<feature type="binding site" evidence="10">
    <location>
        <begin position="200"/>
        <end position="201"/>
    </location>
    <ligand>
        <name>2-[(2R,5Z)-2-carboxy-4-methylthiazol-5(2H)-ylidene]ethyl phosphate</name>
        <dbReference type="ChEBI" id="CHEBI:62899"/>
    </ligand>
</feature>
<name>A0A1X3DLM6_9NEIS</name>
<evidence type="ECO:0000256" key="9">
    <source>
        <dbReference type="ARBA" id="ARBA00047883"/>
    </source>
</evidence>
<dbReference type="EC" id="2.5.1.3" evidence="10"/>
<dbReference type="STRING" id="1931275.BV914_03015"/>
<dbReference type="GO" id="GO:0005737">
    <property type="term" value="C:cytoplasm"/>
    <property type="evidence" value="ECO:0007669"/>
    <property type="project" value="TreeGrafter"/>
</dbReference>
<evidence type="ECO:0000256" key="5">
    <source>
        <dbReference type="ARBA" id="ARBA00022842"/>
    </source>
</evidence>